<accession>A0A0E3U9N0</accession>
<dbReference type="Proteomes" id="UP000035050">
    <property type="component" value="Chromosome"/>
</dbReference>
<dbReference type="AlphaFoldDB" id="A0A0E3U9N0"/>
<dbReference type="InterPro" id="IPR052924">
    <property type="entry name" value="OsmC/Ohr_hydroprdx_reductase"/>
</dbReference>
<evidence type="ECO:0000313" key="2">
    <source>
        <dbReference type="Proteomes" id="UP000035050"/>
    </source>
</evidence>
<reference evidence="1" key="1">
    <citation type="submission" date="2016-06" db="EMBL/GenBank/DDBJ databases">
        <title>Pandoraea oxalativorans DSM 23570 Genome Sequencing.</title>
        <authorList>
            <person name="Ee R."/>
            <person name="Lim Y.-L."/>
            <person name="Yong D."/>
            <person name="Yin W.-F."/>
            <person name="Chan K.-G."/>
        </authorList>
    </citation>
    <scope>NUCLEOTIDE SEQUENCE</scope>
    <source>
        <strain evidence="1">DSM 23570</strain>
    </source>
</reference>
<organism evidence="1 2">
    <name type="scientific">Pandoraea oxalativorans</name>
    <dbReference type="NCBI Taxonomy" id="573737"/>
    <lineage>
        <taxon>Bacteria</taxon>
        <taxon>Pseudomonadati</taxon>
        <taxon>Pseudomonadota</taxon>
        <taxon>Betaproteobacteria</taxon>
        <taxon>Burkholderiales</taxon>
        <taxon>Burkholderiaceae</taxon>
        <taxon>Pandoraea</taxon>
    </lineage>
</organism>
<evidence type="ECO:0000313" key="1">
    <source>
        <dbReference type="EMBL" id="AKC72333.1"/>
    </source>
</evidence>
<protein>
    <submittedName>
        <fullName evidence="1">Osmotically inducible protein OsmC</fullName>
    </submittedName>
</protein>
<dbReference type="RefSeq" id="WP_046293496.1">
    <property type="nucleotide sequence ID" value="NZ_CP011253.3"/>
</dbReference>
<dbReference type="InterPro" id="IPR003718">
    <property type="entry name" value="OsmC/Ohr_fam"/>
</dbReference>
<dbReference type="Gene3D" id="3.30.300.20">
    <property type="match status" value="1"/>
</dbReference>
<name>A0A0E3U9N0_9BURK</name>
<dbReference type="InterPro" id="IPR015946">
    <property type="entry name" value="KH_dom-like_a/b"/>
</dbReference>
<dbReference type="PANTHER" id="PTHR35368:SF1">
    <property type="entry name" value="HYDROPEROXIDE REDUCTASE"/>
    <property type="match status" value="1"/>
</dbReference>
<proteinExistence type="predicted"/>
<dbReference type="SUPFAM" id="SSF82784">
    <property type="entry name" value="OsmC-like"/>
    <property type="match status" value="1"/>
</dbReference>
<dbReference type="InterPro" id="IPR036102">
    <property type="entry name" value="OsmC/Ohrsf"/>
</dbReference>
<dbReference type="KEGG" id="pox:MB84_11275"/>
<keyword evidence="2" id="KW-1185">Reference proteome</keyword>
<dbReference type="PATRIC" id="fig|573737.6.peg.3125"/>
<gene>
    <name evidence="1" type="ORF">MB84_11275</name>
</gene>
<dbReference type="Pfam" id="PF02566">
    <property type="entry name" value="OsmC"/>
    <property type="match status" value="1"/>
</dbReference>
<dbReference type="HOGENOM" id="CLU_100275_2_0_4"/>
<sequence>MSDTSIQLTINGLPRGGGRAVQERIRADGDGDVACPRYETSVHWVSGYQTRTQVRSGAVLQGDEPSTYGGADLGATPQELLLSAVGNCLAATYIGGLTAAGIEVRSLRLDVSGRVNFRAAFGVLPGAPGFESIHVKVALDADAPQAQLDALLARLLPTAPIPDTISRPVPLDVQIQHVDQRQNP</sequence>
<dbReference type="PANTHER" id="PTHR35368">
    <property type="entry name" value="HYDROPEROXIDE REDUCTASE"/>
    <property type="match status" value="1"/>
</dbReference>
<dbReference type="EMBL" id="CP011253">
    <property type="protein sequence ID" value="AKC72333.1"/>
    <property type="molecule type" value="Genomic_DNA"/>
</dbReference>
<dbReference type="OrthoDB" id="5297623at2"/>